<proteinExistence type="predicted"/>
<reference evidence="3" key="1">
    <citation type="journal article" date="2019" name="Int. J. Syst. Evol. Microbiol.">
        <title>The Global Catalogue of Microorganisms (GCM) 10K type strain sequencing project: providing services to taxonomists for standard genome sequencing and annotation.</title>
        <authorList>
            <consortium name="The Broad Institute Genomics Platform"/>
            <consortium name="The Broad Institute Genome Sequencing Center for Infectious Disease"/>
            <person name="Wu L."/>
            <person name="Ma J."/>
        </authorList>
    </citation>
    <scope>NUCLEOTIDE SEQUENCE [LARGE SCALE GENOMIC DNA]</scope>
    <source>
        <strain evidence="3">IBRC-M 10908</strain>
    </source>
</reference>
<protein>
    <submittedName>
        <fullName evidence="2">Uncharacterized protein</fullName>
    </submittedName>
</protein>
<keyword evidence="1" id="KW-0175">Coiled coil</keyword>
<dbReference type="Proteomes" id="UP001595823">
    <property type="component" value="Unassembled WGS sequence"/>
</dbReference>
<dbReference type="EMBL" id="JBHSDK010000015">
    <property type="protein sequence ID" value="MFC4336074.1"/>
    <property type="molecule type" value="Genomic_DNA"/>
</dbReference>
<evidence type="ECO:0000256" key="1">
    <source>
        <dbReference type="SAM" id="Coils"/>
    </source>
</evidence>
<feature type="coiled-coil region" evidence="1">
    <location>
        <begin position="134"/>
        <end position="168"/>
    </location>
</feature>
<gene>
    <name evidence="2" type="ORF">ACFPET_12755</name>
</gene>
<evidence type="ECO:0000313" key="2">
    <source>
        <dbReference type="EMBL" id="MFC4336074.1"/>
    </source>
</evidence>
<keyword evidence="3" id="KW-1185">Reference proteome</keyword>
<organism evidence="2 3">
    <name type="scientific">Salininema proteolyticum</name>
    <dbReference type="NCBI Taxonomy" id="1607685"/>
    <lineage>
        <taxon>Bacteria</taxon>
        <taxon>Bacillati</taxon>
        <taxon>Actinomycetota</taxon>
        <taxon>Actinomycetes</taxon>
        <taxon>Glycomycetales</taxon>
        <taxon>Glycomycetaceae</taxon>
        <taxon>Salininema</taxon>
    </lineage>
</organism>
<dbReference type="RefSeq" id="WP_380621542.1">
    <property type="nucleotide sequence ID" value="NZ_JBHSDK010000015.1"/>
</dbReference>
<evidence type="ECO:0000313" key="3">
    <source>
        <dbReference type="Proteomes" id="UP001595823"/>
    </source>
</evidence>
<name>A0ABV8TZ41_9ACTN</name>
<sequence length="388" mass="44859">MDGNDWFTAEQRLLTLLRDRKALRSDLIRAEEEPVLTFLSFSPLSGATEQRADEVRELLDRVWRQFDAYDEAVQEIADMRNNRDRLPRRAVPEVLRRLEDKVVVNRVADPVDEDDLRLTLTEAADLVRAKRNEAREALRTIDGHRTEANELSQKADRLMREATQLETRLLNRSSHYLEQLWVDVARLTLPITTDPLAWRDSAPEMEDVCRRLAERCEGLRKAVLLVSESDGEEVPPDTIRQQLAMLGLLESDLGERHAHARARVGNPCPPEPVTYCAELEDERAQIALNEGDWVDNLDDWLSLRQAVSEAVEDVRFQIASRSGLLDWRERLRADATAYWARAERLGLDRDPHLARRWDELNTQLYSAPLDLEDAEEKVSEFIRRIRGE</sequence>
<accession>A0ABV8TZ41</accession>
<comment type="caution">
    <text evidence="2">The sequence shown here is derived from an EMBL/GenBank/DDBJ whole genome shotgun (WGS) entry which is preliminary data.</text>
</comment>